<dbReference type="GO" id="GO:0003824">
    <property type="term" value="F:catalytic activity"/>
    <property type="evidence" value="ECO:0007669"/>
    <property type="project" value="InterPro"/>
</dbReference>
<proteinExistence type="predicted"/>
<feature type="domain" description="Reverse transcriptase" evidence="1">
    <location>
        <begin position="488"/>
        <end position="760"/>
    </location>
</feature>
<evidence type="ECO:0000313" key="2">
    <source>
        <dbReference type="EMBL" id="PKU84697.1"/>
    </source>
</evidence>
<protein>
    <submittedName>
        <fullName evidence="2">Ribonuclease H protein</fullName>
    </submittedName>
</protein>
<dbReference type="SUPFAM" id="SSF56672">
    <property type="entry name" value="DNA/RNA polymerases"/>
    <property type="match status" value="1"/>
</dbReference>
<accession>A0A2I0X9T8</accession>
<dbReference type="Gene3D" id="3.60.10.10">
    <property type="entry name" value="Endonuclease/exonuclease/phosphatase"/>
    <property type="match status" value="1"/>
</dbReference>
<dbReference type="CDD" id="cd01650">
    <property type="entry name" value="RT_nLTR_like"/>
    <property type="match status" value="1"/>
</dbReference>
<dbReference type="PROSITE" id="PS50878">
    <property type="entry name" value="RT_POL"/>
    <property type="match status" value="1"/>
</dbReference>
<dbReference type="PANTHER" id="PTHR33116">
    <property type="entry name" value="REVERSE TRANSCRIPTASE ZINC-BINDING DOMAIN-CONTAINING PROTEIN-RELATED-RELATED"/>
    <property type="match status" value="1"/>
</dbReference>
<evidence type="ECO:0000259" key="1">
    <source>
        <dbReference type="PROSITE" id="PS50878"/>
    </source>
</evidence>
<dbReference type="Pfam" id="PF03372">
    <property type="entry name" value="Exo_endo_phos"/>
    <property type="match status" value="1"/>
</dbReference>
<keyword evidence="3" id="KW-1185">Reference proteome</keyword>
<dbReference type="STRING" id="906689.A0A2I0X9T8"/>
<dbReference type="Pfam" id="PF13966">
    <property type="entry name" value="zf-RVT"/>
    <property type="match status" value="1"/>
</dbReference>
<sequence>MTLPNIGCWNIRGFNKPEKVLSCKNLIASNKLDIICILEAKISSQSFLDPWFVHSHQVFPNELSCNNSTPSSSGRIWVKWNCSTISFIPLQSTSQMIHGNLSFGSTSPFLITFVYAANSPQERTPLWKHLTNLADSISSPWIIMGDFNCYKDFKDKVGGAHTHFSRLGELNGWMFNSGTIDLNSVGLRYTWFNGRLDDPIHIKLDRMVVNQYWLDCFPLSYYKVVPPLCSDHSPLLLQSGQHSNLAGRFQFKNFWLQFNGFWDILFTAFSTHFVGSPIANLFGKLKELKCLLKQKTWAHDHFIKAQLEDLTLKQKTCIEHIQQNPLDPSFNALFKEINHNISYYQEAWNSWITQRAKAKWLQQGEDDLGFLYARIKTRANINRIKEITTDEGHFSSPPDIVKAIVEHFRKLFNPQQPAFNPDFHFPVGYTVPNFLMSSLVAPVTDDEIKQVVFSEPSSSSPGPDGYTFEFYKGTWDITGFYVINAVKNFFTAGHLPRCAKATAITLIPKNQHATNISDFCPISLCNVFYKIIAKILAQRLKVVMPLIIHKSQAGFISKRISTDNIILANEILHDFNSHHMMKFFCAKLDIRKAFDSVSWEFLISRLRLKGFPHKFIAWIKCCIYEVPFSVCINGVLEGFFYSSSGLRQGCPLSPLLFAVVMDALSCSLDSGSFQGIPFGLNSLSHLLYADDVLVFGIASMSNAYTLADILKHFAEASGLHTNNSKCSILFSKNTSSAPNIVNLLGFTHNDHSLKYLGLPISTKKLNLSHFQPLLSRISTLLAGWKVKFLSFAGRIQFLRFTIANTLAYWIRGAIIPKSCCKIIDRLCSKFLYHNSIEGKKLHLIAWHNTCKPHCFGGLGIPDFKSLSYGFGCSFIWRFYNTDSLAADWFRHKYSSPWKVIHSPTSRFWKFIQQVAGNILGSIQFLVTSSNCKLSMFWDPWVNGRSISDIISPLPCPPDLDGMVSNYFTGGRWNCLDSLPVWTRHLFCNFPVTSSDSDCLIWKGCSKPMFKNFRLHFFKDFEKVGWSKFIWHKRSSLRFSSYAWLLMCNGLKLADVLAKRNIIIHPTCQLCLDDEENSNHLFFLCDYSFAVLTHMLPVLHCFLFRPNLMQVFQFLEDFDEYCGKEKSFCYFVICCAIYYIWRERNNRRFASLNSSSHILCKNMGHAISLKVANWKNAELLKRSFPRCFS</sequence>
<dbReference type="InterPro" id="IPR000477">
    <property type="entry name" value="RT_dom"/>
</dbReference>
<evidence type="ECO:0000313" key="3">
    <source>
        <dbReference type="Proteomes" id="UP000233837"/>
    </source>
</evidence>
<name>A0A2I0X9T8_9ASPA</name>
<dbReference type="PANTHER" id="PTHR33116:SF80">
    <property type="entry name" value="REVERSE TRANSCRIPTASE ZINC-BINDING DOMAIN-CONTAINING PROTEIN"/>
    <property type="match status" value="1"/>
</dbReference>
<dbReference type="InterPro" id="IPR026960">
    <property type="entry name" value="RVT-Znf"/>
</dbReference>
<dbReference type="AlphaFoldDB" id="A0A2I0X9T8"/>
<dbReference type="SUPFAM" id="SSF56219">
    <property type="entry name" value="DNase I-like"/>
    <property type="match status" value="1"/>
</dbReference>
<reference evidence="2 3" key="2">
    <citation type="journal article" date="2017" name="Nature">
        <title>The Apostasia genome and the evolution of orchids.</title>
        <authorList>
            <person name="Zhang G.Q."/>
            <person name="Liu K.W."/>
            <person name="Li Z."/>
            <person name="Lohaus R."/>
            <person name="Hsiao Y.Y."/>
            <person name="Niu S.C."/>
            <person name="Wang J.Y."/>
            <person name="Lin Y.C."/>
            <person name="Xu Q."/>
            <person name="Chen L.J."/>
            <person name="Yoshida K."/>
            <person name="Fujiwara S."/>
            <person name="Wang Z.W."/>
            <person name="Zhang Y.Q."/>
            <person name="Mitsuda N."/>
            <person name="Wang M."/>
            <person name="Liu G.H."/>
            <person name="Pecoraro L."/>
            <person name="Huang H.X."/>
            <person name="Xiao X.J."/>
            <person name="Lin M."/>
            <person name="Wu X.Y."/>
            <person name="Wu W.L."/>
            <person name="Chen Y.Y."/>
            <person name="Chang S.B."/>
            <person name="Sakamoto S."/>
            <person name="Ohme-Takagi M."/>
            <person name="Yagi M."/>
            <person name="Zeng S.J."/>
            <person name="Shen C.Y."/>
            <person name="Yeh C.M."/>
            <person name="Luo Y.B."/>
            <person name="Tsai W.C."/>
            <person name="Van de Peer Y."/>
            <person name="Liu Z.J."/>
        </authorList>
    </citation>
    <scope>NUCLEOTIDE SEQUENCE [LARGE SCALE GENOMIC DNA]</scope>
    <source>
        <tissue evidence="2">The whole plant</tissue>
    </source>
</reference>
<dbReference type="Pfam" id="PF00078">
    <property type="entry name" value="RVT_1"/>
    <property type="match status" value="1"/>
</dbReference>
<organism evidence="2 3">
    <name type="scientific">Dendrobium catenatum</name>
    <dbReference type="NCBI Taxonomy" id="906689"/>
    <lineage>
        <taxon>Eukaryota</taxon>
        <taxon>Viridiplantae</taxon>
        <taxon>Streptophyta</taxon>
        <taxon>Embryophyta</taxon>
        <taxon>Tracheophyta</taxon>
        <taxon>Spermatophyta</taxon>
        <taxon>Magnoliopsida</taxon>
        <taxon>Liliopsida</taxon>
        <taxon>Asparagales</taxon>
        <taxon>Orchidaceae</taxon>
        <taxon>Epidendroideae</taxon>
        <taxon>Malaxideae</taxon>
        <taxon>Dendrobiinae</taxon>
        <taxon>Dendrobium</taxon>
    </lineage>
</organism>
<dbReference type="EMBL" id="KZ502036">
    <property type="protein sequence ID" value="PKU84697.1"/>
    <property type="molecule type" value="Genomic_DNA"/>
</dbReference>
<reference evidence="2 3" key="1">
    <citation type="journal article" date="2016" name="Sci. Rep.">
        <title>The Dendrobium catenatum Lindl. genome sequence provides insights into polysaccharide synthase, floral development and adaptive evolution.</title>
        <authorList>
            <person name="Zhang G.Q."/>
            <person name="Xu Q."/>
            <person name="Bian C."/>
            <person name="Tsai W.C."/>
            <person name="Yeh C.M."/>
            <person name="Liu K.W."/>
            <person name="Yoshida K."/>
            <person name="Zhang L.S."/>
            <person name="Chang S.B."/>
            <person name="Chen F."/>
            <person name="Shi Y."/>
            <person name="Su Y.Y."/>
            <person name="Zhang Y.Q."/>
            <person name="Chen L.J."/>
            <person name="Yin Y."/>
            <person name="Lin M."/>
            <person name="Huang H."/>
            <person name="Deng H."/>
            <person name="Wang Z.W."/>
            <person name="Zhu S.L."/>
            <person name="Zhao X."/>
            <person name="Deng C."/>
            <person name="Niu S.C."/>
            <person name="Huang J."/>
            <person name="Wang M."/>
            <person name="Liu G.H."/>
            <person name="Yang H.J."/>
            <person name="Xiao X.J."/>
            <person name="Hsiao Y.Y."/>
            <person name="Wu W.L."/>
            <person name="Chen Y.Y."/>
            <person name="Mitsuda N."/>
            <person name="Ohme-Takagi M."/>
            <person name="Luo Y.B."/>
            <person name="Van de Peer Y."/>
            <person name="Liu Z.J."/>
        </authorList>
    </citation>
    <scope>NUCLEOTIDE SEQUENCE [LARGE SCALE GENOMIC DNA]</scope>
    <source>
        <tissue evidence="2">The whole plant</tissue>
    </source>
</reference>
<dbReference type="InterPro" id="IPR036691">
    <property type="entry name" value="Endo/exonu/phosph_ase_sf"/>
</dbReference>
<dbReference type="InterPro" id="IPR043502">
    <property type="entry name" value="DNA/RNA_pol_sf"/>
</dbReference>
<dbReference type="InterPro" id="IPR005135">
    <property type="entry name" value="Endo/exonuclease/phosphatase"/>
</dbReference>
<gene>
    <name evidence="2" type="ORF">MA16_Dca021999</name>
</gene>
<dbReference type="Proteomes" id="UP000233837">
    <property type="component" value="Unassembled WGS sequence"/>
</dbReference>